<dbReference type="EMBL" id="LGRX02001163">
    <property type="protein sequence ID" value="KAK3286725.1"/>
    <property type="molecule type" value="Genomic_DNA"/>
</dbReference>
<reference evidence="2" key="2">
    <citation type="submission" date="2023-06" db="EMBL/GenBank/DDBJ databases">
        <title>Long-read-based genome assembly of the green algal bacterivore Cymbomonas tetramitiformis.</title>
        <authorList>
            <person name="Gyaltshen Y."/>
            <person name="Rozenberg A."/>
            <person name="Paasch A."/>
            <person name="Burns J.A."/>
            <person name="Warring S."/>
            <person name="Larson R."/>
            <person name="Maurer-Alcala X."/>
            <person name="Dacks J."/>
            <person name="Kim E."/>
        </authorList>
    </citation>
    <scope>NUCLEOTIDE SEQUENCE</scope>
    <source>
        <strain evidence="2">PLY_AMNH</strain>
    </source>
</reference>
<gene>
    <name evidence="2" type="ORF">CYMTET_39355</name>
    <name evidence="3" type="ORF">CYMTET_5730</name>
</gene>
<proteinExistence type="predicted"/>
<comment type="caution">
    <text evidence="2">The sequence shown here is derived from an EMBL/GenBank/DDBJ whole genome shotgun (WGS) entry which is preliminary data.</text>
</comment>
<dbReference type="EMBL" id="LGRX02026108">
    <property type="protein sequence ID" value="KAK3251296.1"/>
    <property type="molecule type" value="Genomic_DNA"/>
</dbReference>
<dbReference type="AlphaFoldDB" id="A0AAE0CA74"/>
<dbReference type="Proteomes" id="UP001190700">
    <property type="component" value="Unassembled WGS sequence"/>
</dbReference>
<evidence type="ECO:0000313" key="3">
    <source>
        <dbReference type="EMBL" id="KAK3286725.1"/>
    </source>
</evidence>
<sequence>MPLRSSEPLIPATTCSPTALLPSERVAGARGHDAEYNSASLAAVRRSSKLPVPTDARQRSAPPTAAQHSKGIDSVTILITADSVEPSELATLAQCEAQPAAA</sequence>
<organism evidence="2 4">
    <name type="scientific">Cymbomonas tetramitiformis</name>
    <dbReference type="NCBI Taxonomy" id="36881"/>
    <lineage>
        <taxon>Eukaryota</taxon>
        <taxon>Viridiplantae</taxon>
        <taxon>Chlorophyta</taxon>
        <taxon>Pyramimonadophyceae</taxon>
        <taxon>Pyramimonadales</taxon>
        <taxon>Pyramimonadaceae</taxon>
        <taxon>Cymbomonas</taxon>
    </lineage>
</organism>
<evidence type="ECO:0000313" key="2">
    <source>
        <dbReference type="EMBL" id="KAK3251296.1"/>
    </source>
</evidence>
<feature type="region of interest" description="Disordered" evidence="1">
    <location>
        <begin position="44"/>
        <end position="70"/>
    </location>
</feature>
<evidence type="ECO:0000313" key="4">
    <source>
        <dbReference type="Proteomes" id="UP001190700"/>
    </source>
</evidence>
<accession>A0AAE0CA74</accession>
<name>A0AAE0CA74_9CHLO</name>
<protein>
    <submittedName>
        <fullName evidence="2">Uncharacterized protein</fullName>
    </submittedName>
</protein>
<evidence type="ECO:0000256" key="1">
    <source>
        <dbReference type="SAM" id="MobiDB-lite"/>
    </source>
</evidence>
<keyword evidence="4" id="KW-1185">Reference proteome</keyword>
<reference evidence="2 4" key="1">
    <citation type="journal article" date="2015" name="Genome Biol. Evol.">
        <title>Comparative Genomics of a Bacterivorous Green Alga Reveals Evolutionary Causalities and Consequences of Phago-Mixotrophic Mode of Nutrition.</title>
        <authorList>
            <person name="Burns J.A."/>
            <person name="Paasch A."/>
            <person name="Narechania A."/>
            <person name="Kim E."/>
        </authorList>
    </citation>
    <scope>NUCLEOTIDE SEQUENCE [LARGE SCALE GENOMIC DNA]</scope>
    <source>
        <strain evidence="2">PLY_AMNH</strain>
    </source>
</reference>